<keyword evidence="1" id="KW-0812">Transmembrane</keyword>
<evidence type="ECO:0000313" key="3">
    <source>
        <dbReference type="Proteomes" id="UP000054047"/>
    </source>
</evidence>
<organism evidence="2 3">
    <name type="scientific">Ancylostoma duodenale</name>
    <dbReference type="NCBI Taxonomy" id="51022"/>
    <lineage>
        <taxon>Eukaryota</taxon>
        <taxon>Metazoa</taxon>
        <taxon>Ecdysozoa</taxon>
        <taxon>Nematoda</taxon>
        <taxon>Chromadorea</taxon>
        <taxon>Rhabditida</taxon>
        <taxon>Rhabditina</taxon>
        <taxon>Rhabditomorpha</taxon>
        <taxon>Strongyloidea</taxon>
        <taxon>Ancylostomatidae</taxon>
        <taxon>Ancylostomatinae</taxon>
        <taxon>Ancylostoma</taxon>
    </lineage>
</organism>
<name>A0A0C2GZ99_9BILA</name>
<keyword evidence="1" id="KW-0472">Membrane</keyword>
<evidence type="ECO:0000256" key="1">
    <source>
        <dbReference type="SAM" id="Phobius"/>
    </source>
</evidence>
<keyword evidence="3" id="KW-1185">Reference proteome</keyword>
<accession>A0A0C2GZ99</accession>
<proteinExistence type="predicted"/>
<dbReference type="EMBL" id="KN726950">
    <property type="protein sequence ID" value="KIH66815.1"/>
    <property type="molecule type" value="Genomic_DNA"/>
</dbReference>
<protein>
    <submittedName>
        <fullName evidence="2">Uncharacterized protein</fullName>
    </submittedName>
</protein>
<evidence type="ECO:0000313" key="2">
    <source>
        <dbReference type="EMBL" id="KIH66815.1"/>
    </source>
</evidence>
<dbReference type="Proteomes" id="UP000054047">
    <property type="component" value="Unassembled WGS sequence"/>
</dbReference>
<dbReference type="AlphaFoldDB" id="A0A0C2GZ99"/>
<sequence>MKVFVSKILTPVELHGENYYKGYWLIGVYAIWLMFVIILSSPWAAITYIPDKWVAVHKS</sequence>
<reference evidence="2 3" key="1">
    <citation type="submission" date="2013-12" db="EMBL/GenBank/DDBJ databases">
        <title>Draft genome of the parsitic nematode Ancylostoma duodenale.</title>
        <authorList>
            <person name="Mitreva M."/>
        </authorList>
    </citation>
    <scope>NUCLEOTIDE SEQUENCE [LARGE SCALE GENOMIC DNA]</scope>
    <source>
        <strain evidence="2 3">Zhejiang</strain>
    </source>
</reference>
<gene>
    <name evidence="2" type="ORF">ANCDUO_02860</name>
</gene>
<keyword evidence="1" id="KW-1133">Transmembrane helix</keyword>
<feature type="transmembrane region" description="Helical" evidence="1">
    <location>
        <begin position="23"/>
        <end position="49"/>
    </location>
</feature>